<dbReference type="Gene3D" id="1.25.40.10">
    <property type="entry name" value="Tetratricopeptide repeat domain"/>
    <property type="match status" value="1"/>
</dbReference>
<evidence type="ECO:0000313" key="2">
    <source>
        <dbReference type="EMBL" id="CAE8731632.1"/>
    </source>
</evidence>
<dbReference type="EMBL" id="CAJNNW010036040">
    <property type="protein sequence ID" value="CAE8731632.1"/>
    <property type="molecule type" value="Genomic_DNA"/>
</dbReference>
<dbReference type="Pfam" id="PF01535">
    <property type="entry name" value="PPR"/>
    <property type="match status" value="1"/>
</dbReference>
<name>A0A813LEI4_POLGL</name>
<proteinExistence type="predicted"/>
<evidence type="ECO:0000313" key="3">
    <source>
        <dbReference type="Proteomes" id="UP000626109"/>
    </source>
</evidence>
<dbReference type="InterPro" id="IPR002885">
    <property type="entry name" value="PPR_rpt"/>
</dbReference>
<comment type="caution">
    <text evidence="2">The sequence shown here is derived from an EMBL/GenBank/DDBJ whole genome shotgun (WGS) entry which is preliminary data.</text>
</comment>
<dbReference type="InterPro" id="IPR011990">
    <property type="entry name" value="TPR-like_helical_dom_sf"/>
</dbReference>
<dbReference type="Proteomes" id="UP000626109">
    <property type="component" value="Unassembled WGS sequence"/>
</dbReference>
<protein>
    <submittedName>
        <fullName evidence="2">Uncharacterized protein</fullName>
    </submittedName>
</protein>
<dbReference type="NCBIfam" id="TIGR00756">
    <property type="entry name" value="PPR"/>
    <property type="match status" value="1"/>
</dbReference>
<evidence type="ECO:0000256" key="1">
    <source>
        <dbReference type="PROSITE-ProRule" id="PRU00708"/>
    </source>
</evidence>
<reference evidence="2" key="1">
    <citation type="submission" date="2021-02" db="EMBL/GenBank/DDBJ databases">
        <authorList>
            <person name="Dougan E. K."/>
            <person name="Rhodes N."/>
            <person name="Thang M."/>
            <person name="Chan C."/>
        </authorList>
    </citation>
    <scope>NUCLEOTIDE SEQUENCE</scope>
</reference>
<dbReference type="AlphaFoldDB" id="A0A813LEI4"/>
<organism evidence="2 3">
    <name type="scientific">Polarella glacialis</name>
    <name type="common">Dinoflagellate</name>
    <dbReference type="NCBI Taxonomy" id="89957"/>
    <lineage>
        <taxon>Eukaryota</taxon>
        <taxon>Sar</taxon>
        <taxon>Alveolata</taxon>
        <taxon>Dinophyceae</taxon>
        <taxon>Suessiales</taxon>
        <taxon>Suessiaceae</taxon>
        <taxon>Polarella</taxon>
    </lineage>
</organism>
<feature type="repeat" description="PPR" evidence="1">
    <location>
        <begin position="31"/>
        <end position="65"/>
    </location>
</feature>
<sequence length="131" mass="13934">MDACARAGRWQLVLALLSGELSPTGHPILVDGVSFSTAISACEREGKWESCLMLLADMRSQSFAADLTACQSATWACGHGRRWQEALAILSMQADFLGDNGAASPEEGGGLFALWSAAVWALAHQRSCFVS</sequence>
<accession>A0A813LEI4</accession>
<dbReference type="PROSITE" id="PS51375">
    <property type="entry name" value="PPR"/>
    <property type="match status" value="1"/>
</dbReference>
<gene>
    <name evidence="2" type="ORF">PGLA2088_LOCUS46091</name>
</gene>